<sequence length="135" mass="14069">MVALQELVKESNSRTNRYAKWVTATLATVSGVTVIELIPGDVMKYPYNVFAGNPKEDEEASEEMDTKSESKSNGAAGNIGGPKISPKPAETKSDCASGNIGGPTMTSTPTESKSDARSMKSAQVAPKPAASKSDG</sequence>
<dbReference type="Gramene" id="RZC80344">
    <property type="protein sequence ID" value="RZC80344"/>
    <property type="gene ID" value="C5167_042919"/>
</dbReference>
<dbReference type="AlphaFoldDB" id="A0A4Y7L469"/>
<evidence type="ECO:0000313" key="3">
    <source>
        <dbReference type="Proteomes" id="UP000316621"/>
    </source>
</evidence>
<keyword evidence="3" id="KW-1185">Reference proteome</keyword>
<organism evidence="2 3">
    <name type="scientific">Papaver somniferum</name>
    <name type="common">Opium poppy</name>
    <dbReference type="NCBI Taxonomy" id="3469"/>
    <lineage>
        <taxon>Eukaryota</taxon>
        <taxon>Viridiplantae</taxon>
        <taxon>Streptophyta</taxon>
        <taxon>Embryophyta</taxon>
        <taxon>Tracheophyta</taxon>
        <taxon>Spermatophyta</taxon>
        <taxon>Magnoliopsida</taxon>
        <taxon>Ranunculales</taxon>
        <taxon>Papaveraceae</taxon>
        <taxon>Papaveroideae</taxon>
        <taxon>Papaver</taxon>
    </lineage>
</organism>
<dbReference type="EMBL" id="CM010724">
    <property type="protein sequence ID" value="RZC80344.1"/>
    <property type="molecule type" value="Genomic_DNA"/>
</dbReference>
<feature type="region of interest" description="Disordered" evidence="1">
    <location>
        <begin position="48"/>
        <end position="135"/>
    </location>
</feature>
<accession>A0A4Y7L469</accession>
<evidence type="ECO:0000256" key="1">
    <source>
        <dbReference type="SAM" id="MobiDB-lite"/>
    </source>
</evidence>
<name>A0A4Y7L469_PAPSO</name>
<reference evidence="2 3" key="1">
    <citation type="journal article" date="2018" name="Science">
        <title>The opium poppy genome and morphinan production.</title>
        <authorList>
            <person name="Guo L."/>
            <person name="Winzer T."/>
            <person name="Yang X."/>
            <person name="Li Y."/>
            <person name="Ning Z."/>
            <person name="He Z."/>
            <person name="Teodor R."/>
            <person name="Lu Y."/>
            <person name="Bowser T.A."/>
            <person name="Graham I.A."/>
            <person name="Ye K."/>
        </authorList>
    </citation>
    <scope>NUCLEOTIDE SEQUENCE [LARGE SCALE GENOMIC DNA]</scope>
    <source>
        <strain evidence="3">cv. HN1</strain>
        <tissue evidence="2">Leaves</tissue>
    </source>
</reference>
<gene>
    <name evidence="2" type="ORF">C5167_042919</name>
</gene>
<dbReference type="Proteomes" id="UP000316621">
    <property type="component" value="Chromosome 10"/>
</dbReference>
<protein>
    <submittedName>
        <fullName evidence="2">Uncharacterized protein</fullName>
    </submittedName>
</protein>
<proteinExistence type="predicted"/>
<evidence type="ECO:0000313" key="2">
    <source>
        <dbReference type="EMBL" id="RZC80344.1"/>
    </source>
</evidence>